<sequence length="155" mass="16638">MKSLGIEARLEEDIGVLGYPFRDPETGLEMLVAAVCDSDRLRVTVVARNYRSVVVERLGREAACKLLWAASTVAPITKVSVGVGVEGEFYMELWAPMLSEPSVEEGLSAFMAGLGLASWLRDQVKRVQEGYEPIPLALAVLAATQQSGGSGQPQG</sequence>
<keyword evidence="2" id="KW-1185">Reference proteome</keyword>
<accession>G0EFT9</accession>
<reference evidence="1 2" key="1">
    <citation type="journal article" date="2011" name="Stand. Genomic Sci.">
        <title>Complete genome sequence of the hyperthermophilic chemolithoautotroph Pyrolobus fumarii type strain (1A).</title>
        <authorList>
            <person name="Anderson I."/>
            <person name="Goker M."/>
            <person name="Nolan M."/>
            <person name="Lucas S."/>
            <person name="Hammon N."/>
            <person name="Deshpande S."/>
            <person name="Cheng J.F."/>
            <person name="Tapia R."/>
            <person name="Han C."/>
            <person name="Goodwin L."/>
            <person name="Pitluck S."/>
            <person name="Huntemann M."/>
            <person name="Liolios K."/>
            <person name="Ivanova N."/>
            <person name="Pagani I."/>
            <person name="Mavromatis K."/>
            <person name="Ovchinikova G."/>
            <person name="Pati A."/>
            <person name="Chen A."/>
            <person name="Palaniappan K."/>
            <person name="Land M."/>
            <person name="Hauser L."/>
            <person name="Brambilla E.M."/>
            <person name="Huber H."/>
            <person name="Yasawong M."/>
            <person name="Rohde M."/>
            <person name="Spring S."/>
            <person name="Abt B."/>
            <person name="Sikorski J."/>
            <person name="Wirth R."/>
            <person name="Detter J.C."/>
            <person name="Woyke T."/>
            <person name="Bristow J."/>
            <person name="Eisen J.A."/>
            <person name="Markowitz V."/>
            <person name="Hugenholtz P."/>
            <person name="Kyrpides N.C."/>
            <person name="Klenk H.P."/>
            <person name="Lapidus A."/>
        </authorList>
    </citation>
    <scope>NUCLEOTIDE SEQUENCE [LARGE SCALE GENOMIC DNA]</scope>
    <source>
        <strain evidence="2">DSM 11204 / 1A</strain>
    </source>
</reference>
<dbReference type="InParanoid" id="G0EFT9"/>
<evidence type="ECO:0000313" key="1">
    <source>
        <dbReference type="EMBL" id="AEM38260.1"/>
    </source>
</evidence>
<dbReference type="Proteomes" id="UP000001037">
    <property type="component" value="Chromosome"/>
</dbReference>
<proteinExistence type="predicted"/>
<dbReference type="GeneID" id="11140034"/>
<organism evidence="1 2">
    <name type="scientific">Pyrolobus fumarii (strain DSM 11204 / 1A)</name>
    <dbReference type="NCBI Taxonomy" id="694429"/>
    <lineage>
        <taxon>Archaea</taxon>
        <taxon>Thermoproteota</taxon>
        <taxon>Thermoprotei</taxon>
        <taxon>Desulfurococcales</taxon>
        <taxon>Pyrodictiaceae</taxon>
        <taxon>Pyrolobus</taxon>
    </lineage>
</organism>
<protein>
    <submittedName>
        <fullName evidence="1">Uncharacterized protein</fullName>
    </submittedName>
</protein>
<dbReference type="RefSeq" id="WP_014025937.1">
    <property type="nucleotide sequence ID" value="NC_015931.1"/>
</dbReference>
<dbReference type="AlphaFoldDB" id="G0EFT9"/>
<dbReference type="HOGENOM" id="CLU_1691603_0_0_2"/>
<gene>
    <name evidence="1" type="ordered locus">Pyrfu_0388</name>
</gene>
<dbReference type="KEGG" id="pfm:Pyrfu_0388"/>
<dbReference type="EMBL" id="CP002838">
    <property type="protein sequence ID" value="AEM38260.1"/>
    <property type="molecule type" value="Genomic_DNA"/>
</dbReference>
<name>G0EFT9_PYRF1</name>
<evidence type="ECO:0000313" key="2">
    <source>
        <dbReference type="Proteomes" id="UP000001037"/>
    </source>
</evidence>